<dbReference type="PROSITE" id="PS50850">
    <property type="entry name" value="MFS"/>
    <property type="match status" value="1"/>
</dbReference>
<feature type="domain" description="Major facilitator superfamily (MFS) profile" evidence="8">
    <location>
        <begin position="29"/>
        <end position="476"/>
    </location>
</feature>
<protein>
    <submittedName>
        <fullName evidence="9">MFS family major facilitator transporter</fullName>
    </submittedName>
</protein>
<reference evidence="9 10" key="1">
    <citation type="journal article" date="2015" name="Genome Announc.">
        <title>Expanding the biotechnology potential of lactobacilli through comparative genomics of 213 strains and associated genera.</title>
        <authorList>
            <person name="Sun Z."/>
            <person name="Harris H.M."/>
            <person name="McCann A."/>
            <person name="Guo C."/>
            <person name="Argimon S."/>
            <person name="Zhang W."/>
            <person name="Yang X."/>
            <person name="Jeffery I.B."/>
            <person name="Cooney J.C."/>
            <person name="Kagawa T.F."/>
            <person name="Liu W."/>
            <person name="Song Y."/>
            <person name="Salvetti E."/>
            <person name="Wrobel A."/>
            <person name="Rasinkangas P."/>
            <person name="Parkhill J."/>
            <person name="Rea M.C."/>
            <person name="O'Sullivan O."/>
            <person name="Ritari J."/>
            <person name="Douillard F.P."/>
            <person name="Paul Ross R."/>
            <person name="Yang R."/>
            <person name="Briner A.E."/>
            <person name="Felis G.E."/>
            <person name="de Vos W.M."/>
            <person name="Barrangou R."/>
            <person name="Klaenhammer T.R."/>
            <person name="Caufield P.W."/>
            <person name="Cui Y."/>
            <person name="Zhang H."/>
            <person name="O'Toole P.W."/>
        </authorList>
    </citation>
    <scope>NUCLEOTIDE SEQUENCE [LARGE SCALE GENOMIC DNA]</scope>
    <source>
        <strain evidence="9 10">DSM 18382</strain>
    </source>
</reference>
<dbReference type="InterPro" id="IPR020846">
    <property type="entry name" value="MFS_dom"/>
</dbReference>
<dbReference type="NCBIfam" id="TIGR00711">
    <property type="entry name" value="efflux_EmrB"/>
    <property type="match status" value="1"/>
</dbReference>
<dbReference type="PRINTS" id="PR01036">
    <property type="entry name" value="TCRTETB"/>
</dbReference>
<dbReference type="GO" id="GO:0005886">
    <property type="term" value="C:plasma membrane"/>
    <property type="evidence" value="ECO:0007669"/>
    <property type="project" value="UniProtKB-SubCell"/>
</dbReference>
<feature type="transmembrane region" description="Helical" evidence="7">
    <location>
        <begin position="124"/>
        <end position="145"/>
    </location>
</feature>
<evidence type="ECO:0000256" key="6">
    <source>
        <dbReference type="ARBA" id="ARBA00023136"/>
    </source>
</evidence>
<evidence type="ECO:0000313" key="10">
    <source>
        <dbReference type="Proteomes" id="UP000051966"/>
    </source>
</evidence>
<keyword evidence="6 7" id="KW-0472">Membrane</keyword>
<evidence type="ECO:0000256" key="2">
    <source>
        <dbReference type="ARBA" id="ARBA00022448"/>
    </source>
</evidence>
<sequence length="479" mass="51459">MEKSLENQRTLPQEHQRQAAKPVTHPFIAMLGMLIGGFVGMLSETSLNIALPSLMSALHVNIGTIQWLVTGYMLVIGIVLPLSSLLSRLFSTRQIIIFAITAFIVGAAISALASSFPVLLIGRMIQGIGTGLILPLMFTVATLIFPPYKLGAAMGLIGLVIMFAPAIGPTLSGLILGVLSWQWIFWMFVPFLLIALLLAIKYLPNVGNITKPKIDSFSILLSTLGFGGLVTGVSLASDQGWGSPFVIITLIVALLLLAWYIKRQLSVSEPILNFHIFANRQYRTGAILVMMDFGIILSSMYLLPMFWQNGLAIPVALTGIVMLPGGIVNAAVSAIAGRYSDLISKRLLSTTGFAITIIGIILFLFAKSTSPVWYVILAHIIMMIGVPLSMSPAQTFGLSALDQQTSSDGSTIMNTFQQIIGAIATAIATALLGFGQQLSAPTRQVAFTNGVHLGFIFTLIIAIAALLLSFTMKEKKPLH</sequence>
<dbReference type="InterPro" id="IPR004638">
    <property type="entry name" value="EmrB-like"/>
</dbReference>
<feature type="transmembrane region" description="Helical" evidence="7">
    <location>
        <begin position="183"/>
        <end position="204"/>
    </location>
</feature>
<feature type="transmembrane region" description="Helical" evidence="7">
    <location>
        <begin position="241"/>
        <end position="261"/>
    </location>
</feature>
<accession>A0A0R1W5L6</accession>
<keyword evidence="3" id="KW-1003">Cell membrane</keyword>
<gene>
    <name evidence="9" type="ORF">FD41_GL001966</name>
</gene>
<feature type="transmembrane region" description="Helical" evidence="7">
    <location>
        <begin position="282"/>
        <end position="307"/>
    </location>
</feature>
<evidence type="ECO:0000256" key="4">
    <source>
        <dbReference type="ARBA" id="ARBA00022692"/>
    </source>
</evidence>
<dbReference type="AlphaFoldDB" id="A0A0R1W5L6"/>
<dbReference type="PATRIC" id="fig|1423743.5.peg.2026"/>
<feature type="transmembrane region" description="Helical" evidence="7">
    <location>
        <begin position="95"/>
        <end position="118"/>
    </location>
</feature>
<evidence type="ECO:0000259" key="8">
    <source>
        <dbReference type="PROSITE" id="PS50850"/>
    </source>
</evidence>
<dbReference type="InterPro" id="IPR011701">
    <property type="entry name" value="MFS"/>
</dbReference>
<dbReference type="PANTHER" id="PTHR42718">
    <property type="entry name" value="MAJOR FACILITATOR SUPERFAMILY MULTIDRUG TRANSPORTER MFSC"/>
    <property type="match status" value="1"/>
</dbReference>
<feature type="transmembrane region" description="Helical" evidence="7">
    <location>
        <begin position="313"/>
        <end position="335"/>
    </location>
</feature>
<name>A0A0R1W5L6_9LACO</name>
<keyword evidence="10" id="KW-1185">Reference proteome</keyword>
<evidence type="ECO:0000256" key="5">
    <source>
        <dbReference type="ARBA" id="ARBA00022989"/>
    </source>
</evidence>
<dbReference type="Pfam" id="PF07690">
    <property type="entry name" value="MFS_1"/>
    <property type="match status" value="1"/>
</dbReference>
<organism evidence="9 10">
    <name type="scientific">Lentilactobacillus farraginis DSM 18382 = JCM 14108</name>
    <dbReference type="NCBI Taxonomy" id="1423743"/>
    <lineage>
        <taxon>Bacteria</taxon>
        <taxon>Bacillati</taxon>
        <taxon>Bacillota</taxon>
        <taxon>Bacilli</taxon>
        <taxon>Lactobacillales</taxon>
        <taxon>Lactobacillaceae</taxon>
        <taxon>Lentilactobacillus</taxon>
    </lineage>
</organism>
<evidence type="ECO:0000256" key="3">
    <source>
        <dbReference type="ARBA" id="ARBA00022475"/>
    </source>
</evidence>
<keyword evidence="4 7" id="KW-0812">Transmembrane</keyword>
<feature type="transmembrane region" description="Helical" evidence="7">
    <location>
        <begin position="450"/>
        <end position="470"/>
    </location>
</feature>
<dbReference type="Gene3D" id="1.20.1250.20">
    <property type="entry name" value="MFS general substrate transporter like domains"/>
    <property type="match status" value="1"/>
</dbReference>
<dbReference type="InterPro" id="IPR036259">
    <property type="entry name" value="MFS_trans_sf"/>
</dbReference>
<proteinExistence type="predicted"/>
<feature type="transmembrane region" description="Helical" evidence="7">
    <location>
        <begin position="419"/>
        <end position="438"/>
    </location>
</feature>
<dbReference type="OrthoDB" id="9816041at2"/>
<feature type="transmembrane region" description="Helical" evidence="7">
    <location>
        <begin position="152"/>
        <end position="177"/>
    </location>
</feature>
<feature type="transmembrane region" description="Helical" evidence="7">
    <location>
        <begin position="62"/>
        <end position="83"/>
    </location>
</feature>
<feature type="transmembrane region" description="Helical" evidence="7">
    <location>
        <begin position="216"/>
        <end position="235"/>
    </location>
</feature>
<dbReference type="PANTHER" id="PTHR42718:SF43">
    <property type="entry name" value="LINCOMYCIN RESISTANCE PROTEIN LMRB"/>
    <property type="match status" value="1"/>
</dbReference>
<feature type="transmembrane region" description="Helical" evidence="7">
    <location>
        <begin position="23"/>
        <end position="42"/>
    </location>
</feature>
<keyword evidence="5 7" id="KW-1133">Transmembrane helix</keyword>
<evidence type="ECO:0000256" key="1">
    <source>
        <dbReference type="ARBA" id="ARBA00004651"/>
    </source>
</evidence>
<dbReference type="GO" id="GO:0022857">
    <property type="term" value="F:transmembrane transporter activity"/>
    <property type="evidence" value="ECO:0007669"/>
    <property type="project" value="InterPro"/>
</dbReference>
<comment type="caution">
    <text evidence="9">The sequence shown here is derived from an EMBL/GenBank/DDBJ whole genome shotgun (WGS) entry which is preliminary data.</text>
</comment>
<feature type="transmembrane region" description="Helical" evidence="7">
    <location>
        <begin position="372"/>
        <end position="398"/>
    </location>
</feature>
<dbReference type="RefSeq" id="WP_056983577.1">
    <property type="nucleotide sequence ID" value="NZ_AZFY01000027.1"/>
</dbReference>
<evidence type="ECO:0000256" key="7">
    <source>
        <dbReference type="SAM" id="Phobius"/>
    </source>
</evidence>
<keyword evidence="2" id="KW-0813">Transport</keyword>
<dbReference type="Gene3D" id="1.20.1720.10">
    <property type="entry name" value="Multidrug resistance protein D"/>
    <property type="match status" value="1"/>
</dbReference>
<feature type="transmembrane region" description="Helical" evidence="7">
    <location>
        <begin position="347"/>
        <end position="366"/>
    </location>
</feature>
<dbReference type="EMBL" id="AZFY01000027">
    <property type="protein sequence ID" value="KRM10937.1"/>
    <property type="molecule type" value="Genomic_DNA"/>
</dbReference>
<dbReference type="SUPFAM" id="SSF103473">
    <property type="entry name" value="MFS general substrate transporter"/>
    <property type="match status" value="2"/>
</dbReference>
<comment type="subcellular location">
    <subcellularLocation>
        <location evidence="1">Cell membrane</location>
        <topology evidence="1">Multi-pass membrane protein</topology>
    </subcellularLocation>
</comment>
<evidence type="ECO:0000313" key="9">
    <source>
        <dbReference type="EMBL" id="KRM10937.1"/>
    </source>
</evidence>
<dbReference type="Proteomes" id="UP000051966">
    <property type="component" value="Unassembled WGS sequence"/>
</dbReference>